<dbReference type="InterPro" id="IPR012334">
    <property type="entry name" value="Pectin_lyas_fold"/>
</dbReference>
<dbReference type="Pfam" id="PF00544">
    <property type="entry name" value="Pectate_lyase_4"/>
    <property type="match status" value="1"/>
</dbReference>
<keyword evidence="8" id="KW-0624">Polysaccharide degradation</keyword>
<dbReference type="Gene3D" id="2.160.20.10">
    <property type="entry name" value="Single-stranded right-handed beta-helix, Pectin lyase-like"/>
    <property type="match status" value="1"/>
</dbReference>
<dbReference type="EMBL" id="MU006216">
    <property type="protein sequence ID" value="KAF2833773.1"/>
    <property type="molecule type" value="Genomic_DNA"/>
</dbReference>
<keyword evidence="4 9" id="KW-0732">Signal</keyword>
<evidence type="ECO:0000256" key="8">
    <source>
        <dbReference type="RuleBase" id="RU361173"/>
    </source>
</evidence>
<dbReference type="Proteomes" id="UP000799424">
    <property type="component" value="Unassembled WGS sequence"/>
</dbReference>
<proteinExistence type="inferred from homology"/>
<dbReference type="SMART" id="SM00656">
    <property type="entry name" value="Amb_all"/>
    <property type="match status" value="1"/>
</dbReference>
<dbReference type="OrthoDB" id="1637350at2759"/>
<dbReference type="AlphaFoldDB" id="A0A6A7AKU4"/>
<feature type="signal peptide" evidence="9">
    <location>
        <begin position="1"/>
        <end position="19"/>
    </location>
</feature>
<dbReference type="SUPFAM" id="SSF51126">
    <property type="entry name" value="Pectin lyase-like"/>
    <property type="match status" value="1"/>
</dbReference>
<dbReference type="GO" id="GO:0005576">
    <property type="term" value="C:extracellular region"/>
    <property type="evidence" value="ECO:0007669"/>
    <property type="project" value="UniProtKB-SubCell"/>
</dbReference>
<evidence type="ECO:0000256" key="7">
    <source>
        <dbReference type="ARBA" id="ARBA00039082"/>
    </source>
</evidence>
<organism evidence="11 12">
    <name type="scientific">Ophiobolus disseminans</name>
    <dbReference type="NCBI Taxonomy" id="1469910"/>
    <lineage>
        <taxon>Eukaryota</taxon>
        <taxon>Fungi</taxon>
        <taxon>Dikarya</taxon>
        <taxon>Ascomycota</taxon>
        <taxon>Pezizomycotina</taxon>
        <taxon>Dothideomycetes</taxon>
        <taxon>Pleosporomycetidae</taxon>
        <taxon>Pleosporales</taxon>
        <taxon>Pleosporineae</taxon>
        <taxon>Phaeosphaeriaceae</taxon>
        <taxon>Ophiobolus</taxon>
    </lineage>
</organism>
<comment type="similarity">
    <text evidence="2 8">Belongs to the polysaccharide lyase 1 family.</text>
</comment>
<evidence type="ECO:0000313" key="11">
    <source>
        <dbReference type="EMBL" id="KAF2833773.1"/>
    </source>
</evidence>
<evidence type="ECO:0000256" key="3">
    <source>
        <dbReference type="ARBA" id="ARBA00022525"/>
    </source>
</evidence>
<dbReference type="InterPro" id="IPR045032">
    <property type="entry name" value="PEL"/>
</dbReference>
<sequence>MRSSIVVAAFAAFISSVTAADAVKGAAEGFAKGVTGGGNAAPVYPTTTAQLISYLKDASPRVIVLTKTFDFTGTEGKVTESGCAPWGTGSACQVAINKDNWCGNYQPKAPKVSKITYDKAGVLGMTVGSNKSLIGQGAKGVIKGKGVRIVGGAKNIIIQNVRFTDINPAYVWGGDAITVDGADLLWIDHVTTDLIARQHIVLGNTASNRVTISNCEINGATGWSATCDGHHYWGMYFTGSSDLVTLKGNYIHHTSGRSPKVAGNTLLHAVNNYFYANSQHAFEADSGAKIVAEGNVFQNVKLAQQASLAGKMYNSASATTNAQCKAYLGHNCVPNAYGTSGALTGTDTSILASFKGKNVAAAGTAESAKNVVNTAGYGKI</sequence>
<comment type="subcellular location">
    <subcellularLocation>
        <location evidence="1 8">Secreted</location>
    </subcellularLocation>
</comment>
<dbReference type="GO" id="GO:0000272">
    <property type="term" value="P:polysaccharide catabolic process"/>
    <property type="evidence" value="ECO:0007669"/>
    <property type="project" value="UniProtKB-KW"/>
</dbReference>
<dbReference type="GO" id="GO:0030570">
    <property type="term" value="F:pectate lyase activity"/>
    <property type="evidence" value="ECO:0007669"/>
    <property type="project" value="InterPro"/>
</dbReference>
<evidence type="ECO:0000256" key="5">
    <source>
        <dbReference type="ARBA" id="ARBA00023239"/>
    </source>
</evidence>
<evidence type="ECO:0000256" key="9">
    <source>
        <dbReference type="SAM" id="SignalP"/>
    </source>
</evidence>
<keyword evidence="8" id="KW-0119">Carbohydrate metabolism</keyword>
<accession>A0A6A7AKU4</accession>
<evidence type="ECO:0000256" key="6">
    <source>
        <dbReference type="ARBA" id="ARBA00036818"/>
    </source>
</evidence>
<keyword evidence="5 8" id="KW-0456">Lyase</keyword>
<dbReference type="InterPro" id="IPR002022">
    <property type="entry name" value="Pec_lyase"/>
</dbReference>
<evidence type="ECO:0000313" key="12">
    <source>
        <dbReference type="Proteomes" id="UP000799424"/>
    </source>
</evidence>
<dbReference type="InterPro" id="IPR011050">
    <property type="entry name" value="Pectin_lyase_fold/virulence"/>
</dbReference>
<evidence type="ECO:0000256" key="1">
    <source>
        <dbReference type="ARBA" id="ARBA00004613"/>
    </source>
</evidence>
<dbReference type="FunFam" id="2.160.20.10:FF:000003">
    <property type="entry name" value="Pectin lyase F"/>
    <property type="match status" value="1"/>
</dbReference>
<evidence type="ECO:0000256" key="2">
    <source>
        <dbReference type="ARBA" id="ARBA00010980"/>
    </source>
</evidence>
<evidence type="ECO:0000256" key="4">
    <source>
        <dbReference type="ARBA" id="ARBA00022729"/>
    </source>
</evidence>
<comment type="catalytic activity">
    <reaction evidence="6">
        <text>Eliminative cleavage of (1-&gt;4)-alpha-D-galacturonan methyl ester to give oligosaccharides with 4-deoxy-6-O-methyl-alpha-D-galact-4-enuronosyl groups at their non-reducing ends.</text>
        <dbReference type="EC" id="4.2.2.10"/>
    </reaction>
</comment>
<evidence type="ECO:0000259" key="10">
    <source>
        <dbReference type="SMART" id="SM00656"/>
    </source>
</evidence>
<feature type="chain" id="PRO_5025528423" description="pectin lyase" evidence="9">
    <location>
        <begin position="20"/>
        <end position="380"/>
    </location>
</feature>
<dbReference type="PANTHER" id="PTHR31683">
    <property type="entry name" value="PECTATE LYASE 18-RELATED"/>
    <property type="match status" value="1"/>
</dbReference>
<dbReference type="PANTHER" id="PTHR31683:SF16">
    <property type="entry name" value="PECTIN LYASE A-RELATED"/>
    <property type="match status" value="1"/>
</dbReference>
<dbReference type="GO" id="GO:0047490">
    <property type="term" value="F:pectin lyase activity"/>
    <property type="evidence" value="ECO:0007669"/>
    <property type="project" value="UniProtKB-EC"/>
</dbReference>
<name>A0A6A7AKU4_9PLEO</name>
<keyword evidence="12" id="KW-1185">Reference proteome</keyword>
<feature type="domain" description="Pectate lyase" evidence="10">
    <location>
        <begin position="95"/>
        <end position="303"/>
    </location>
</feature>
<protein>
    <recommendedName>
        <fullName evidence="7">pectin lyase</fullName>
        <ecNumber evidence="7">4.2.2.10</ecNumber>
    </recommendedName>
</protein>
<dbReference type="EC" id="4.2.2.10" evidence="7"/>
<gene>
    <name evidence="11" type="ORF">CC86DRAFT_14834</name>
</gene>
<reference evidence="11" key="1">
    <citation type="journal article" date="2020" name="Stud. Mycol.">
        <title>101 Dothideomycetes genomes: a test case for predicting lifestyles and emergence of pathogens.</title>
        <authorList>
            <person name="Haridas S."/>
            <person name="Albert R."/>
            <person name="Binder M."/>
            <person name="Bloem J."/>
            <person name="Labutti K."/>
            <person name="Salamov A."/>
            <person name="Andreopoulos B."/>
            <person name="Baker S."/>
            <person name="Barry K."/>
            <person name="Bills G."/>
            <person name="Bluhm B."/>
            <person name="Cannon C."/>
            <person name="Castanera R."/>
            <person name="Culley D."/>
            <person name="Daum C."/>
            <person name="Ezra D."/>
            <person name="Gonzalez J."/>
            <person name="Henrissat B."/>
            <person name="Kuo A."/>
            <person name="Liang C."/>
            <person name="Lipzen A."/>
            <person name="Lutzoni F."/>
            <person name="Magnuson J."/>
            <person name="Mondo S."/>
            <person name="Nolan M."/>
            <person name="Ohm R."/>
            <person name="Pangilinan J."/>
            <person name="Park H.-J."/>
            <person name="Ramirez L."/>
            <person name="Alfaro M."/>
            <person name="Sun H."/>
            <person name="Tritt A."/>
            <person name="Yoshinaga Y."/>
            <person name="Zwiers L.-H."/>
            <person name="Turgeon B."/>
            <person name="Goodwin S."/>
            <person name="Spatafora J."/>
            <person name="Crous P."/>
            <person name="Grigoriev I."/>
        </authorList>
    </citation>
    <scope>NUCLEOTIDE SEQUENCE</scope>
    <source>
        <strain evidence="11">CBS 113818</strain>
    </source>
</reference>
<keyword evidence="3 8" id="KW-0964">Secreted</keyword>